<dbReference type="GO" id="GO:0034220">
    <property type="term" value="P:monoatomic ion transmembrane transport"/>
    <property type="evidence" value="ECO:0007669"/>
    <property type="project" value="UniProtKB-KW"/>
</dbReference>
<keyword evidence="6" id="KW-0406">Ion transport</keyword>
<evidence type="ECO:0000256" key="3">
    <source>
        <dbReference type="ARBA" id="ARBA00022448"/>
    </source>
</evidence>
<feature type="transmembrane region" description="Helical" evidence="9">
    <location>
        <begin position="193"/>
        <end position="215"/>
    </location>
</feature>
<name>A0A6A3ARF5_HIBSY</name>
<keyword evidence="3" id="KW-0813">Transport</keyword>
<feature type="transmembrane region" description="Helical" evidence="9">
    <location>
        <begin position="163"/>
        <end position="181"/>
    </location>
</feature>
<evidence type="ECO:0000313" key="10">
    <source>
        <dbReference type="EMBL" id="KAE8705785.1"/>
    </source>
</evidence>
<dbReference type="OrthoDB" id="68611at2759"/>
<organism evidence="10 11">
    <name type="scientific">Hibiscus syriacus</name>
    <name type="common">Rose of Sharon</name>
    <dbReference type="NCBI Taxonomy" id="106335"/>
    <lineage>
        <taxon>Eukaryota</taxon>
        <taxon>Viridiplantae</taxon>
        <taxon>Streptophyta</taxon>
        <taxon>Embryophyta</taxon>
        <taxon>Tracheophyta</taxon>
        <taxon>Spermatophyta</taxon>
        <taxon>Magnoliopsida</taxon>
        <taxon>eudicotyledons</taxon>
        <taxon>Gunneridae</taxon>
        <taxon>Pentapetalae</taxon>
        <taxon>rosids</taxon>
        <taxon>malvids</taxon>
        <taxon>Malvales</taxon>
        <taxon>Malvaceae</taxon>
        <taxon>Malvoideae</taxon>
        <taxon>Hibiscus</taxon>
    </lineage>
</organism>
<comment type="subcellular location">
    <subcellularLocation>
        <location evidence="1">Membrane</location>
        <topology evidence="1">Multi-pass membrane protein</topology>
    </subcellularLocation>
</comment>
<feature type="transmembrane region" description="Helical" evidence="9">
    <location>
        <begin position="131"/>
        <end position="151"/>
    </location>
</feature>
<evidence type="ECO:0000256" key="5">
    <source>
        <dbReference type="ARBA" id="ARBA00022989"/>
    </source>
</evidence>
<dbReference type="GO" id="GO:0016020">
    <property type="term" value="C:membrane"/>
    <property type="evidence" value="ECO:0007669"/>
    <property type="project" value="UniProtKB-SubCell"/>
</dbReference>
<keyword evidence="8" id="KW-0407">Ion channel</keyword>
<keyword evidence="4 9" id="KW-0812">Transmembrane</keyword>
<dbReference type="GO" id="GO:0015743">
    <property type="term" value="P:malate transport"/>
    <property type="evidence" value="ECO:0007669"/>
    <property type="project" value="InterPro"/>
</dbReference>
<evidence type="ECO:0000313" key="11">
    <source>
        <dbReference type="Proteomes" id="UP000436088"/>
    </source>
</evidence>
<dbReference type="Proteomes" id="UP000436088">
    <property type="component" value="Unassembled WGS sequence"/>
</dbReference>
<evidence type="ECO:0000256" key="4">
    <source>
        <dbReference type="ARBA" id="ARBA00022692"/>
    </source>
</evidence>
<comment type="similarity">
    <text evidence="2">Belongs to the aromatic acid exporter (TC 2.A.85) family.</text>
</comment>
<proteinExistence type="inferred from homology"/>
<keyword evidence="11" id="KW-1185">Reference proteome</keyword>
<gene>
    <name evidence="10" type="ORF">F3Y22_tig00110418pilonHSYRG00287</name>
</gene>
<accession>A0A6A3ARF5</accession>
<evidence type="ECO:0000256" key="1">
    <source>
        <dbReference type="ARBA" id="ARBA00004141"/>
    </source>
</evidence>
<keyword evidence="5 9" id="KW-1133">Transmembrane helix</keyword>
<evidence type="ECO:0000256" key="8">
    <source>
        <dbReference type="ARBA" id="ARBA00023303"/>
    </source>
</evidence>
<protein>
    <submittedName>
        <fullName evidence="10">Aluminum-activated malate transporter 8</fullName>
    </submittedName>
</protein>
<dbReference type="InterPro" id="IPR020966">
    <property type="entry name" value="ALMT"/>
</dbReference>
<keyword evidence="7 9" id="KW-0472">Membrane</keyword>
<dbReference type="AlphaFoldDB" id="A0A6A3ARF5"/>
<evidence type="ECO:0000256" key="7">
    <source>
        <dbReference type="ARBA" id="ARBA00023136"/>
    </source>
</evidence>
<dbReference type="PANTHER" id="PTHR31086">
    <property type="entry name" value="ALUMINUM-ACTIVATED MALATE TRANSPORTER 10"/>
    <property type="match status" value="1"/>
</dbReference>
<feature type="transmembrane region" description="Helical" evidence="9">
    <location>
        <begin position="77"/>
        <end position="97"/>
    </location>
</feature>
<evidence type="ECO:0000256" key="6">
    <source>
        <dbReference type="ARBA" id="ARBA00023065"/>
    </source>
</evidence>
<reference evidence="10" key="1">
    <citation type="submission" date="2019-09" db="EMBL/GenBank/DDBJ databases">
        <title>Draft genome information of white flower Hibiscus syriacus.</title>
        <authorList>
            <person name="Kim Y.-M."/>
        </authorList>
    </citation>
    <scope>NUCLEOTIDE SEQUENCE [LARGE SCALE GENOMIC DNA]</scope>
    <source>
        <strain evidence="10">YM2019G1</strain>
    </source>
</reference>
<evidence type="ECO:0000256" key="2">
    <source>
        <dbReference type="ARBA" id="ARBA00007079"/>
    </source>
</evidence>
<dbReference type="EMBL" id="VEPZ02000979">
    <property type="protein sequence ID" value="KAE8705785.1"/>
    <property type="molecule type" value="Genomic_DNA"/>
</dbReference>
<dbReference type="Pfam" id="PF11744">
    <property type="entry name" value="ALMT"/>
    <property type="match status" value="1"/>
</dbReference>
<evidence type="ECO:0000256" key="9">
    <source>
        <dbReference type="SAM" id="Phobius"/>
    </source>
</evidence>
<sequence length="444" mass="49425">MDLECGSEEPAKQGLLARLWPKIKTFSNNVKSEVFEFFTTLRKLGQDDPRRVVHSLKAGLALTLVSLFYYYQPLYDSFGVSAMWAVMTVVVVFEFSVGATLGKGVNRGLATLFAGALAVGAHQLANLSGRIGEPIVLSFFVFLQAAISTFARFYPKIKARYDYGLLIFILTFSMISISGFRDDEILELAHKRLLTVLIGGSTCVTISVLIFPVWAGQDLHNLIASNMEKLGIFLEGFGDEYFKMAEDGESKEGRSFLQGYKSVLNSKNNEEALANFARWEPRHGRFQFRHPWKQYLKIGALTRQCAYRIESLNGHIHAGIQVKPEIRCKIQETCTRMSMESGEALRELSMSIKTMVKPFAADIRIDNSKSAAKNLNSLLKSGLWGDERDLLEVVPVATVASLLIDVVSCTARIAESVHELATMLNFEAVEPLVSPETEPEIVIS</sequence>
<feature type="transmembrane region" description="Helical" evidence="9">
    <location>
        <begin position="52"/>
        <end position="71"/>
    </location>
</feature>
<comment type="caution">
    <text evidence="10">The sequence shown here is derived from an EMBL/GenBank/DDBJ whole genome shotgun (WGS) entry which is preliminary data.</text>
</comment>